<dbReference type="InterPro" id="IPR010982">
    <property type="entry name" value="Lambda_DNA-bd_dom_sf"/>
</dbReference>
<dbReference type="GO" id="GO:0003677">
    <property type="term" value="F:DNA binding"/>
    <property type="evidence" value="ECO:0007669"/>
    <property type="project" value="InterPro"/>
</dbReference>
<accession>A0A624TNX2</accession>
<dbReference type="AlphaFoldDB" id="A0A624TNX2"/>
<dbReference type="GO" id="GO:0045892">
    <property type="term" value="P:negative regulation of DNA-templated transcription"/>
    <property type="evidence" value="ECO:0007669"/>
    <property type="project" value="InterPro"/>
</dbReference>
<gene>
    <name evidence="3" type="ORF">F8326_02025</name>
</gene>
<name>A0A624TNX2_SALER</name>
<dbReference type="Gene3D" id="1.10.260.40">
    <property type="entry name" value="lambda repressor-like DNA-binding domains"/>
    <property type="match status" value="1"/>
</dbReference>
<feature type="domain" description="Bacteriophage CI repressor N-terminal" evidence="2">
    <location>
        <begin position="30"/>
        <end position="92"/>
    </location>
</feature>
<comment type="caution">
    <text evidence="3">The sequence shown here is derived from an EMBL/GenBank/DDBJ whole genome shotgun (WGS) entry which is preliminary data.</text>
</comment>
<organism evidence="3">
    <name type="scientific">Salmonella enterica</name>
    <name type="common">Salmonella choleraesuis</name>
    <dbReference type="NCBI Taxonomy" id="28901"/>
    <lineage>
        <taxon>Bacteria</taxon>
        <taxon>Pseudomonadati</taxon>
        <taxon>Pseudomonadota</taxon>
        <taxon>Gammaproteobacteria</taxon>
        <taxon>Enterobacterales</taxon>
        <taxon>Enterobacteriaceae</taxon>
        <taxon>Salmonella</taxon>
    </lineage>
</organism>
<reference evidence="3" key="1">
    <citation type="submission" date="2019-10" db="EMBL/GenBank/DDBJ databases">
        <authorList>
            <consortium name="PulseNet: The National Subtyping Network for Foodborne Disease Surveillance"/>
            <person name="Tarr C.L."/>
            <person name="Trees E."/>
            <person name="Katz L.S."/>
            <person name="Carleton-Romer H.A."/>
            <person name="Stroika S."/>
            <person name="Kucerova Z."/>
            <person name="Roache K.F."/>
            <person name="Sabol A.L."/>
            <person name="Besser J."/>
            <person name="Gerner-Smidt P."/>
        </authorList>
    </citation>
    <scope>NUCLEOTIDE SEQUENCE</scope>
    <source>
        <strain evidence="3">PNUSAS104021</strain>
    </source>
</reference>
<protein>
    <submittedName>
        <fullName evidence="3">Transcriptional regulator</fullName>
    </submittedName>
</protein>
<keyword evidence="1" id="KW-0175">Coiled coil</keyword>
<feature type="coiled-coil region" evidence="1">
    <location>
        <begin position="140"/>
        <end position="170"/>
    </location>
</feature>
<sequence length="171" mass="19637">MYSIRVIVPTHFVYYKRIFNKMSIKESEVVLARLKQVFSVSSDVALCEALSVSPQTLSSWKSRNKIPYANCVEVSTQRNVSLDWLLTGRGAMHLISNQVESRDCSQCAPQVSDEMTVRERKLLELFRALPLEEQKNILLDAEKGQRLHELEREVKELQELKATVERLKNAG</sequence>
<dbReference type="InterPro" id="IPR010744">
    <property type="entry name" value="Phage_CI_N"/>
</dbReference>
<proteinExistence type="predicted"/>
<evidence type="ECO:0000256" key="1">
    <source>
        <dbReference type="SAM" id="Coils"/>
    </source>
</evidence>
<dbReference type="EMBL" id="AALHOE010000004">
    <property type="protein sequence ID" value="ECZ7108436.1"/>
    <property type="molecule type" value="Genomic_DNA"/>
</dbReference>
<dbReference type="Pfam" id="PF07022">
    <property type="entry name" value="Phage_CI_repr"/>
    <property type="match status" value="1"/>
</dbReference>
<evidence type="ECO:0000259" key="2">
    <source>
        <dbReference type="Pfam" id="PF07022"/>
    </source>
</evidence>
<evidence type="ECO:0000313" key="3">
    <source>
        <dbReference type="EMBL" id="ECZ7108436.1"/>
    </source>
</evidence>